<dbReference type="InterPro" id="IPR011989">
    <property type="entry name" value="ARM-like"/>
</dbReference>
<keyword evidence="3" id="KW-0813">Transport</keyword>
<dbReference type="GO" id="GO:0008033">
    <property type="term" value="P:tRNA processing"/>
    <property type="evidence" value="ECO:0007669"/>
    <property type="project" value="UniProtKB-KW"/>
</dbReference>
<dbReference type="EMBL" id="MNUE01000111">
    <property type="protein sequence ID" value="OJD28799.1"/>
    <property type="molecule type" value="Genomic_DNA"/>
</dbReference>
<dbReference type="Pfam" id="PF25329">
    <property type="entry name" value="C2_GDE1"/>
    <property type="match status" value="1"/>
</dbReference>
<dbReference type="SUPFAM" id="SSF48403">
    <property type="entry name" value="Ankyrin repeat"/>
    <property type="match status" value="1"/>
</dbReference>
<name>A0A1J9RJU0_9PEZI</name>
<feature type="domain" description="Importin N-terminal" evidence="13">
    <location>
        <begin position="26"/>
        <end position="92"/>
    </location>
</feature>
<feature type="region of interest" description="Disordered" evidence="12">
    <location>
        <begin position="1660"/>
        <end position="1685"/>
    </location>
</feature>
<evidence type="ECO:0000256" key="8">
    <source>
        <dbReference type="ARBA" id="ARBA00023242"/>
    </source>
</evidence>
<feature type="compositionally biased region" description="Pro residues" evidence="12">
    <location>
        <begin position="1660"/>
        <end position="1681"/>
    </location>
</feature>
<evidence type="ECO:0000256" key="6">
    <source>
        <dbReference type="ARBA" id="ARBA00022927"/>
    </source>
</evidence>
<comment type="similarity">
    <text evidence="2">Belongs to the exportin family.</text>
</comment>
<dbReference type="InterPro" id="IPR002110">
    <property type="entry name" value="Ankyrin_rpt"/>
</dbReference>
<comment type="caution">
    <text evidence="16">The sequence shown here is derived from an EMBL/GenBank/DDBJ whole genome shotgun (WGS) entry which is preliminary data.</text>
</comment>
<dbReference type="SMART" id="SM00248">
    <property type="entry name" value="ANK"/>
    <property type="match status" value="7"/>
</dbReference>
<evidence type="ECO:0000259" key="14">
    <source>
        <dbReference type="PROSITE" id="PS51382"/>
    </source>
</evidence>
<dbReference type="GO" id="GO:0006611">
    <property type="term" value="P:protein export from nucleus"/>
    <property type="evidence" value="ECO:0007669"/>
    <property type="project" value="InterPro"/>
</dbReference>
<evidence type="ECO:0000256" key="7">
    <source>
        <dbReference type="ARBA" id="ARBA00023043"/>
    </source>
</evidence>
<evidence type="ECO:0000256" key="10">
    <source>
        <dbReference type="PROSITE-ProRule" id="PRU00023"/>
    </source>
</evidence>
<dbReference type="InterPro" id="IPR057506">
    <property type="entry name" value="C2_GPCPD1"/>
</dbReference>
<dbReference type="Gene3D" id="3.20.20.190">
    <property type="entry name" value="Phosphatidylinositol (PI) phosphodiesterase"/>
    <property type="match status" value="1"/>
</dbReference>
<dbReference type="SUPFAM" id="SSF51695">
    <property type="entry name" value="PLC-like phosphodiesterases"/>
    <property type="match status" value="1"/>
</dbReference>
<dbReference type="SMART" id="SM00913">
    <property type="entry name" value="IBN_N"/>
    <property type="match status" value="1"/>
</dbReference>
<proteinExistence type="inferred from homology"/>
<evidence type="ECO:0000256" key="4">
    <source>
        <dbReference type="ARBA" id="ARBA00022694"/>
    </source>
</evidence>
<protein>
    <submittedName>
        <fullName evidence="16">Exportin-1</fullName>
    </submittedName>
</protein>
<dbReference type="GO" id="GO:0005634">
    <property type="term" value="C:nucleus"/>
    <property type="evidence" value="ECO:0007669"/>
    <property type="project" value="UniProtKB-SubCell"/>
</dbReference>
<dbReference type="GO" id="GO:0031267">
    <property type="term" value="F:small GTPase binding"/>
    <property type="evidence" value="ECO:0007669"/>
    <property type="project" value="InterPro"/>
</dbReference>
<dbReference type="Pfam" id="PF12796">
    <property type="entry name" value="Ank_2"/>
    <property type="match status" value="2"/>
</dbReference>
<keyword evidence="11" id="KW-0175">Coiled coil</keyword>
<dbReference type="PROSITE" id="PS50088">
    <property type="entry name" value="ANK_REPEAT"/>
    <property type="match status" value="2"/>
</dbReference>
<dbReference type="PROSITE" id="PS51382">
    <property type="entry name" value="SPX"/>
    <property type="match status" value="1"/>
</dbReference>
<evidence type="ECO:0000256" key="2">
    <source>
        <dbReference type="ARBA" id="ARBA00009466"/>
    </source>
</evidence>
<dbReference type="InterPro" id="IPR041235">
    <property type="entry name" value="Exp1_repeat_2"/>
</dbReference>
<evidence type="ECO:0000256" key="3">
    <source>
        <dbReference type="ARBA" id="ARBA00022448"/>
    </source>
</evidence>
<feature type="domain" description="SPX" evidence="14">
    <location>
        <begin position="1153"/>
        <end position="1313"/>
    </location>
</feature>
<keyword evidence="5" id="KW-0677">Repeat</keyword>
<dbReference type="Pfam" id="PF08389">
    <property type="entry name" value="Xpo1"/>
    <property type="match status" value="1"/>
</dbReference>
<dbReference type="PROSITE" id="PS50166">
    <property type="entry name" value="IMPORTIN_B_NT"/>
    <property type="match status" value="1"/>
</dbReference>
<organism evidence="16 17">
    <name type="scientific">Diplodia corticola</name>
    <dbReference type="NCBI Taxonomy" id="236234"/>
    <lineage>
        <taxon>Eukaryota</taxon>
        <taxon>Fungi</taxon>
        <taxon>Dikarya</taxon>
        <taxon>Ascomycota</taxon>
        <taxon>Pezizomycotina</taxon>
        <taxon>Dothideomycetes</taxon>
        <taxon>Dothideomycetes incertae sedis</taxon>
        <taxon>Botryosphaeriales</taxon>
        <taxon>Botryosphaeriaceae</taxon>
        <taxon>Diplodia</taxon>
    </lineage>
</organism>
<sequence length="2146" mass="241186">MSMSIEELDATVRAFYEGRGDTQKQAQASLNQFKENPDAWLLVDKILQDAQYPQTKYLGLQVLDNVIMTRWKVLPRDQCQGIRNFVVNFIIQTSSTEESLRNQRTLLNKLNLVLVSILKQEWPHNWPTFINEIISSCHSSLPICENNMVILRLLSEEVFDYSADQMTSSKTKELKQSMCDEFTSIYQLCSEVLRTAEQASLIKATLETLLRFLNWIPLGYIFETPPSGISLIETLRSRFLEVPEFRNITLKCLTEIAGLHTEPAYNEKLVQMFTETLTEISKIIPLSMDLKSTYAQSNSRDQEFVQNLALFLCNYFSMHLSIIENLPNRDFLIHGHFYLIRISQIEDREIFKICLEYWTKLVSELYDEMQQLPIGDINPLINMGLGSMANGGARDPAILANYPLRKHKYAEVLSNLRQVMIEKMVRPEEVLIVENDEGEIVREFVKESDTIQLYKSTRECLVFLTHLDVNDTEQIMSEKLARQVDGSEWSWANCNTLCWAIGSISGAMNEETEKRFLVTVIKDLLGLTEMKRGKDNKAVVASNIMYIVGQYPRFLKAHWKFLKTVVNKLFEFMHETHEGVQDMACDTFIKIANKCRRHFVALQPGETEPFIDEIVRNLRKITMDLSPQQIHTFYEACGYMISAQGQKSIQERLIQELMSLPNAAWDSIIQSANTDPSILQDGETIKIIGNIMKTNVAACTSIGSYFYPQIGRIYLDMLTMFRAASGLIDEGVQRDGNIATKMPKVRGLRTVKKEILKLINTYVERADDLEMVHNTLVPGLLEAVLLDYKRNVPDAREAEVLNVMTTIINKLHSLMEDQIMNIMDAVFECTLDMINKDFSEYPDHRVEFFKLLRTINLRCFPALLKLDARSFKFVIDSCMWASKHDNREVEGAGLSMCFELISNMSETDPVTCNTFFQSFYTTILQDVFFVLTDNDHKAGFKHQSSLLARMFWLVESGKISGPIYTPEMAPAGTSNQDFLKNFTGNLLANAFPNLQTLQISNFIDGLLATNSDLNRFKLILRDFLISLKEFSGDNAELFAEEREQAAKAAKDQERERAMKVGELGTDAAVRTQFDRSESTSNGTKVRRGSVDLDGRRVRFFLQRGAGVGSRTGASREDGSGRSADLATFSSGSGHWLTATPARGVAALRTPADRKFGKHIQKRQLDFPEYAASFVDYKALKKLIKKLSATPVIYAQNEPSQGDPQTSLQANKATFFFRLERELEKVNKLYLQKEAELKLRLSTLLEKKRSLQSQPIPISKLSSKYVILEEAFRLFSNDLNKLQQFVEINATAFSKILKKSRTKELYISRAVEVQPCFNREVISDLSDQATTSLLDFAAWAEGEQMQYTTSVPSEFPNRLHDADTDADPQILQTITSGNISGVEEWISRVVVLPDARDRITKAFLATAYDAPESALKVMLDTNLVDLDQGDDVNARNCLHKAAISGRSLVLKIGLGGNADVRASDVYGRIPLHYACMHGHVGMIQDLVTTAPDTVDFKDHDGFTPLIHSIVHNHLSCVQSLLQHNARIDPTGESDHIPLNLACQHGLQPIVELLLQANPQILPDAEGLYPQHLVARSGKNPRICLLLRDYGVNLDQPDKLYQWTPLFHAASEGHVVCLKTLLDCGVSVHVKDEKGLTVMYYATWEGHLECMKLLATVSQDAPMPPPAVPEPPMLSAGPPPSSTPQPMAMEVDGIPDLSLPPPIIPIRRYGHNFLENKTFVVINFGALDSEPIRFYEDSKYPAARLTIASKSSDLIPRNITLPMSEENKVISFQVDNLDIFSIDFDVYPTFGAKVIARTEASSTVFRNRESSSGFCNLGLFDPRLRTIGRIKFQFNIVTPFPGPPLEITHFATYWKATSQLDESPSALITGSSLSGDYVRLFVQMTCDGVPVLCPQWKVKYGRLGIPVSRLTSEEFLYIGAENGGGESALAALASTPAHDIPTIHQILANSYVSLKDAINRLPVDVRIELHILYPNRVEEETLRLGPTPNINTFADTLLNIVFHDARNLREQAGAAARSIVFSSFNADMCTALNWKQPNYPVLLGNELGADPIEAAADRQKVHSSGRTTISVKEAVQVAQNNNLMGLICSSRLLNLAPALIESVKTAGLVLITDLSTQQSSLPDQPSSDRIDGYFNREGVLHFNETIDI</sequence>
<keyword evidence="6" id="KW-0653">Protein transport</keyword>
<dbReference type="STRING" id="236234.A0A1J9RJU0"/>
<keyword evidence="4" id="KW-0819">tRNA processing</keyword>
<dbReference type="SMART" id="SM01102">
    <property type="entry name" value="CRM1_C"/>
    <property type="match status" value="1"/>
</dbReference>
<feature type="coiled-coil region" evidence="11">
    <location>
        <begin position="1215"/>
        <end position="1253"/>
    </location>
</feature>
<dbReference type="InterPro" id="IPR001494">
    <property type="entry name" value="Importin-beta_N"/>
</dbReference>
<dbReference type="InterPro" id="IPR016024">
    <property type="entry name" value="ARM-type_fold"/>
</dbReference>
<dbReference type="GO" id="GO:0000055">
    <property type="term" value="P:ribosomal large subunit export from nucleus"/>
    <property type="evidence" value="ECO:0007669"/>
    <property type="project" value="TreeGrafter"/>
</dbReference>
<dbReference type="InterPro" id="IPR014877">
    <property type="entry name" value="XPO1_C_dom"/>
</dbReference>
<evidence type="ECO:0000313" key="17">
    <source>
        <dbReference type="Proteomes" id="UP000183809"/>
    </source>
</evidence>
<evidence type="ECO:0000313" key="16">
    <source>
        <dbReference type="EMBL" id="OJD28799.1"/>
    </source>
</evidence>
<keyword evidence="7 10" id="KW-0040">ANK repeat</keyword>
<dbReference type="Gene3D" id="1.25.40.20">
    <property type="entry name" value="Ankyrin repeat-containing domain"/>
    <property type="match status" value="1"/>
</dbReference>
<dbReference type="InterPro" id="IPR004331">
    <property type="entry name" value="SPX_dom"/>
</dbReference>
<dbReference type="Pfam" id="PF13637">
    <property type="entry name" value="Ank_4"/>
    <property type="match status" value="1"/>
</dbReference>
<dbReference type="Proteomes" id="UP000183809">
    <property type="component" value="Unassembled WGS sequence"/>
</dbReference>
<evidence type="ECO:0000256" key="1">
    <source>
        <dbReference type="ARBA" id="ARBA00004123"/>
    </source>
</evidence>
<dbReference type="InterPro" id="IPR041123">
    <property type="entry name" value="CRM1_repeat"/>
</dbReference>
<evidence type="ECO:0000256" key="11">
    <source>
        <dbReference type="SAM" id="Coils"/>
    </source>
</evidence>
<accession>A0A1J9RJU0</accession>
<dbReference type="InterPro" id="IPR030395">
    <property type="entry name" value="GP_PDE_dom"/>
</dbReference>
<dbReference type="Pfam" id="PF18777">
    <property type="entry name" value="CRM1_repeat"/>
    <property type="match status" value="1"/>
</dbReference>
<dbReference type="GO" id="GO:0006629">
    <property type="term" value="P:lipid metabolic process"/>
    <property type="evidence" value="ECO:0007669"/>
    <property type="project" value="InterPro"/>
</dbReference>
<keyword evidence="8" id="KW-0539">Nucleus</keyword>
<dbReference type="GeneID" id="31010726"/>
<dbReference type="Pfam" id="PF18784">
    <property type="entry name" value="CRM1_repeat_2"/>
    <property type="match status" value="1"/>
</dbReference>
<dbReference type="Gene3D" id="1.25.10.10">
    <property type="entry name" value="Leucine-rich Repeat Variant"/>
    <property type="match status" value="1"/>
</dbReference>
<evidence type="ECO:0000259" key="13">
    <source>
        <dbReference type="PROSITE" id="PS50166"/>
    </source>
</evidence>
<feature type="domain" description="GP-PDE" evidence="15">
    <location>
        <begin position="1845"/>
        <end position="2146"/>
    </location>
</feature>
<feature type="repeat" description="ANK" evidence="10">
    <location>
        <begin position="1599"/>
        <end position="1631"/>
    </location>
</feature>
<dbReference type="Pfam" id="PF18787">
    <property type="entry name" value="CRM1_repeat_3"/>
    <property type="match status" value="1"/>
</dbReference>
<comment type="subcellular location">
    <subcellularLocation>
        <location evidence="1">Nucleus</location>
    </subcellularLocation>
</comment>
<dbReference type="InterPro" id="IPR040485">
    <property type="entry name" value="XPO1_repeat_3"/>
</dbReference>
<dbReference type="SUPFAM" id="SSF48371">
    <property type="entry name" value="ARM repeat"/>
    <property type="match status" value="1"/>
</dbReference>
<dbReference type="Pfam" id="PF08767">
    <property type="entry name" value="CRM1_C"/>
    <property type="match status" value="1"/>
</dbReference>
<evidence type="ECO:0000259" key="15">
    <source>
        <dbReference type="PROSITE" id="PS51704"/>
    </source>
</evidence>
<dbReference type="InterPro" id="IPR045065">
    <property type="entry name" value="XPO1/5"/>
</dbReference>
<evidence type="ECO:0000256" key="9">
    <source>
        <dbReference type="ARBA" id="ARBA00025147"/>
    </source>
</evidence>
<dbReference type="Pfam" id="PF03009">
    <property type="entry name" value="GDPD"/>
    <property type="match status" value="1"/>
</dbReference>
<feature type="repeat" description="ANK" evidence="10">
    <location>
        <begin position="1499"/>
        <end position="1531"/>
    </location>
</feature>
<gene>
    <name evidence="16" type="ORF">BKCO1_1110003</name>
</gene>
<dbReference type="GO" id="GO:0005737">
    <property type="term" value="C:cytoplasm"/>
    <property type="evidence" value="ECO:0007669"/>
    <property type="project" value="TreeGrafter"/>
</dbReference>
<comment type="function">
    <text evidence="9">tRNA nucleus export receptor which facilitates tRNA translocation across the nuclear pore complex. Involved in pre-tRNA splicing, probably by affecting the interaction of pre-tRNA with splicing endonuclease.</text>
</comment>
<dbReference type="CDD" id="cd14483">
    <property type="entry name" value="SPX_PHO81_NUC-2_like"/>
    <property type="match status" value="1"/>
</dbReference>
<dbReference type="GO" id="GO:0008081">
    <property type="term" value="F:phosphoric diester hydrolase activity"/>
    <property type="evidence" value="ECO:0007669"/>
    <property type="project" value="InterPro"/>
</dbReference>
<dbReference type="GO" id="GO:0000056">
    <property type="term" value="P:ribosomal small subunit export from nucleus"/>
    <property type="evidence" value="ECO:0007669"/>
    <property type="project" value="TreeGrafter"/>
</dbReference>
<dbReference type="PROSITE" id="PS51704">
    <property type="entry name" value="GP_PDE"/>
    <property type="match status" value="1"/>
</dbReference>
<dbReference type="FunFam" id="1.25.10.10:FF:000490">
    <property type="entry name" value="CRM1p Major karyopherin"/>
    <property type="match status" value="1"/>
</dbReference>
<dbReference type="RefSeq" id="XP_020125059.1">
    <property type="nucleotide sequence ID" value="XM_020270467.1"/>
</dbReference>
<keyword evidence="17" id="KW-1185">Reference proteome</keyword>
<evidence type="ECO:0000256" key="12">
    <source>
        <dbReference type="SAM" id="MobiDB-lite"/>
    </source>
</evidence>
<dbReference type="Pfam" id="PF03810">
    <property type="entry name" value="IBN_N"/>
    <property type="match status" value="1"/>
</dbReference>
<dbReference type="InterPro" id="IPR013598">
    <property type="entry name" value="Exportin-1/Importin-b-like"/>
</dbReference>
<dbReference type="PANTHER" id="PTHR11223:SF2">
    <property type="entry name" value="EXPORTIN-1"/>
    <property type="match status" value="1"/>
</dbReference>
<dbReference type="InterPro" id="IPR036770">
    <property type="entry name" value="Ankyrin_rpt-contain_sf"/>
</dbReference>
<dbReference type="PANTHER" id="PTHR11223">
    <property type="entry name" value="EXPORTIN 1/5"/>
    <property type="match status" value="1"/>
</dbReference>
<reference evidence="16 17" key="1">
    <citation type="submission" date="2016-10" db="EMBL/GenBank/DDBJ databases">
        <title>Proteomics and genomics reveal pathogen-plant mechanisms compatible with a hemibiotrophic lifestyle of Diplodia corticola.</title>
        <authorList>
            <person name="Fernandes I."/>
            <person name="De Jonge R."/>
            <person name="Van De Peer Y."/>
            <person name="Devreese B."/>
            <person name="Alves A."/>
            <person name="Esteves A.C."/>
        </authorList>
    </citation>
    <scope>NUCLEOTIDE SEQUENCE [LARGE SCALE GENOMIC DNA]</scope>
    <source>
        <strain evidence="16 17">CBS 112549</strain>
    </source>
</reference>
<evidence type="ECO:0000256" key="5">
    <source>
        <dbReference type="ARBA" id="ARBA00022737"/>
    </source>
</evidence>
<dbReference type="InterPro" id="IPR017946">
    <property type="entry name" value="PLC-like_Pdiesterase_TIM-brl"/>
</dbReference>
<dbReference type="GO" id="GO:0005049">
    <property type="term" value="F:nuclear export signal receptor activity"/>
    <property type="evidence" value="ECO:0007669"/>
    <property type="project" value="InterPro"/>
</dbReference>
<dbReference type="OrthoDB" id="27218at2759"/>